<sequence length="658" mass="77488">MRSYLSNYCEQLVPFTYVSLDIFDTLMFRTVSDFTMIHQMVAKLYREQYGISLPLYPKQRMDAEITARNVSGKNEVNMDMIFEYLSDYSEEERNRLRFLEEKCEIDNCIGNPLMIEVWKWCRDNGKKIVIVTDMYLPRRVLNTILAKIGVDYDCLYISGEEGVTKRTSELFAVVLRKLNIKPTQIIHIGDDLNNDINMPRMKGITSLLRLSKESNVLPYIKVEQYNSSLEKDHLFSLLSRYCSNKEPLSAEQRIGYTILGPLIVDFCQWLHVIRKENNLHKLFFVAREGFFIKKVYEKMYPQEASDLMYIRLNKNILRLPLLSMHNSCEYFMKAKVGRLIYDWKLIFDLLYISDYESAKHFVTLRTGFDGFHETMTLKELESGKYNEILILLFEFQRDMIEEQCSLLDEYLMSLGLFEGSVGLVNNSINGNGQSMLIDYLLSKGKDCDILGLQFIKTSKCEKLLKGKCRAWLTESNISEFSKTRFHSNCLLMEHLMFEPCGTSIRFYRHENKVEVLCEAPRKEQKDWGKIANIQKYALEFVDDYTRHVGISLDMAGFYGYFNMLCHPLYDDAALLGHLNDDDMDGDKEISDIRFPFRFKYLFSKDIPFDVTWHEGYFTLKNVSRWGINLYLISIRLQFYKQVVKNYIKKIIFLKRYSN</sequence>
<proteinExistence type="predicted"/>
<dbReference type="EMBL" id="WDEH01000042">
    <property type="protein sequence ID" value="KAB6133726.1"/>
    <property type="molecule type" value="Genomic_DNA"/>
</dbReference>
<protein>
    <submittedName>
        <fullName evidence="1">HAD-IA family hydrolase</fullName>
    </submittedName>
</protein>
<keyword evidence="1" id="KW-0378">Hydrolase</keyword>
<dbReference type="Gene3D" id="3.40.50.1000">
    <property type="entry name" value="HAD superfamily/HAD-like"/>
    <property type="match status" value="1"/>
</dbReference>
<name>A0A6A2RL76_9BACE</name>
<reference evidence="1 2" key="1">
    <citation type="journal article" date="2019" name="Nat. Med.">
        <title>A library of human gut bacterial isolates paired with longitudinal multiomics data enables mechanistic microbiome research.</title>
        <authorList>
            <person name="Poyet M."/>
            <person name="Groussin M."/>
            <person name="Gibbons S.M."/>
            <person name="Avila-Pacheco J."/>
            <person name="Jiang X."/>
            <person name="Kearney S.M."/>
            <person name="Perrotta A.R."/>
            <person name="Berdy B."/>
            <person name="Zhao S."/>
            <person name="Lieberman T.D."/>
            <person name="Swanson P.K."/>
            <person name="Smith M."/>
            <person name="Roesemann S."/>
            <person name="Alexander J.E."/>
            <person name="Rich S.A."/>
            <person name="Livny J."/>
            <person name="Vlamakis H."/>
            <person name="Clish C."/>
            <person name="Bullock K."/>
            <person name="Deik A."/>
            <person name="Scott J."/>
            <person name="Pierce K.A."/>
            <person name="Xavier R.J."/>
            <person name="Alm E.J."/>
        </authorList>
    </citation>
    <scope>NUCLEOTIDE SEQUENCE [LARGE SCALE GENOMIC DNA]</scope>
    <source>
        <strain evidence="1 2">BIOML-A62</strain>
    </source>
</reference>
<gene>
    <name evidence="1" type="ORF">GA424_20210</name>
</gene>
<accession>A0A6A2RL76</accession>
<dbReference type="InterPro" id="IPR023214">
    <property type="entry name" value="HAD_sf"/>
</dbReference>
<dbReference type="RefSeq" id="WP_151921574.1">
    <property type="nucleotide sequence ID" value="NZ_WDEF01000041.1"/>
</dbReference>
<dbReference type="GO" id="GO:0016787">
    <property type="term" value="F:hydrolase activity"/>
    <property type="evidence" value="ECO:0007669"/>
    <property type="project" value="UniProtKB-KW"/>
</dbReference>
<dbReference type="NCBIfam" id="TIGR01549">
    <property type="entry name" value="HAD-SF-IA-v1"/>
    <property type="match status" value="1"/>
</dbReference>
<dbReference type="SUPFAM" id="SSF56784">
    <property type="entry name" value="HAD-like"/>
    <property type="match status" value="1"/>
</dbReference>
<dbReference type="Proteomes" id="UP000487596">
    <property type="component" value="Unassembled WGS sequence"/>
</dbReference>
<comment type="caution">
    <text evidence="1">The sequence shown here is derived from an EMBL/GenBank/DDBJ whole genome shotgun (WGS) entry which is preliminary data.</text>
</comment>
<dbReference type="Gene3D" id="1.10.150.520">
    <property type="match status" value="1"/>
</dbReference>
<dbReference type="AlphaFoldDB" id="A0A6A2RL76"/>
<dbReference type="Pfam" id="PF00702">
    <property type="entry name" value="Hydrolase"/>
    <property type="match status" value="1"/>
</dbReference>
<organism evidence="1 2">
    <name type="scientific">Bacteroides xylanisolvens</name>
    <dbReference type="NCBI Taxonomy" id="371601"/>
    <lineage>
        <taxon>Bacteria</taxon>
        <taxon>Pseudomonadati</taxon>
        <taxon>Bacteroidota</taxon>
        <taxon>Bacteroidia</taxon>
        <taxon>Bacteroidales</taxon>
        <taxon>Bacteroidaceae</taxon>
        <taxon>Bacteroides</taxon>
    </lineage>
</organism>
<dbReference type="InterPro" id="IPR006439">
    <property type="entry name" value="HAD-SF_hydro_IA"/>
</dbReference>
<dbReference type="InterPro" id="IPR036412">
    <property type="entry name" value="HAD-like_sf"/>
</dbReference>
<evidence type="ECO:0000313" key="2">
    <source>
        <dbReference type="Proteomes" id="UP000487596"/>
    </source>
</evidence>
<evidence type="ECO:0000313" key="1">
    <source>
        <dbReference type="EMBL" id="KAB6133726.1"/>
    </source>
</evidence>